<dbReference type="GO" id="GO:0005524">
    <property type="term" value="F:ATP binding"/>
    <property type="evidence" value="ECO:0007669"/>
    <property type="project" value="UniProtKB-KW"/>
</dbReference>
<comment type="caution">
    <text evidence="6">The sequence shown here is derived from an EMBL/GenBank/DDBJ whole genome shotgun (WGS) entry which is preliminary data.</text>
</comment>
<evidence type="ECO:0000256" key="4">
    <source>
        <dbReference type="SAM" id="MobiDB-lite"/>
    </source>
</evidence>
<sequence length="808" mass="89223">MTQEKKKVIFSKDLYDAFIEAGIPFPGCKLKTGAFVRFPTDGTKTDDSGWCRLFPDGTGAAFGDYRTAKSLIWQQRDADAPPPSPAEQAEARRRSDELRQKAAEERAAEQAKARETALGVMARSTELDAVHPYVIRKGIIPFGARHSPDGSLMLPVYGPEDELQSLQFIDDDGTKRFLPKGKMKSGRLVLGEPIDGSPVIACEGWATGCSLHEATDYPTVVCFNGGNLASVVETLSSRYPSSRIIVAGDLDKSGVGERYASAAVAAAPNAVAVYPVFSDGRDAGDFNDLHHNEGVERVAERISMASRVELITVSEVVDSRRMPVVPGSRCFDVRDGTADTHSLDEHGNAMRLADQVGNRLKYVPETKQWLVWRDGCWTWDSDGSWIRSLAADLRFVLHREAVTHIADADKFVHWSRLSAKAKTIHASVSLLQDFESIRLPYTQIDADDMLIGFDSGRQVLDLRSGHARAATPDDYVTKSVNVAELGSPDSAIRWAQFLEEVFENDVERIDWVQRFCGYMLTASTEEHILLFLHGRGANGKSVLVETLKRIMGDYARAVAPETLCASNRSGSAATPDLVPLIGARMVLSSEAEKNSKFAESRIKAFVAGDSMVARANYGSPITFTPMAKLIITGNHVPDYSGNDGGFERRFNIVPFNKVFAPDERDPQLSTKLMQEAPHIFAWMMKGCLEWRRRGLSDTPRAIREATTDYKEEQDITGLWLGECTEPAAGVLRSTDAYDNYKMWAQDNGIRPVPSRQFNSVLRERGYETRKSNGKVFFSGIALTDFRHSLRGVTPVGKQVAPVPRPVAN</sequence>
<dbReference type="EMBL" id="QAID01000041">
    <property type="protein sequence ID" value="MDN4578915.1"/>
    <property type="molecule type" value="Genomic_DNA"/>
</dbReference>
<evidence type="ECO:0000313" key="9">
    <source>
        <dbReference type="Proteomes" id="UP001172791"/>
    </source>
</evidence>
<dbReference type="SMART" id="SM00885">
    <property type="entry name" value="D5_N"/>
    <property type="match status" value="1"/>
</dbReference>
<protein>
    <recommendedName>
        <fullName evidence="5">SF3 helicase domain-containing protein</fullName>
    </recommendedName>
</protein>
<evidence type="ECO:0000256" key="3">
    <source>
        <dbReference type="ARBA" id="ARBA00022840"/>
    </source>
</evidence>
<gene>
    <name evidence="6" type="ORF">DBA34_08915</name>
    <name evidence="7" type="ORF">DBB29_12395</name>
</gene>
<dbReference type="Proteomes" id="UP001172788">
    <property type="component" value="Unassembled WGS sequence"/>
</dbReference>
<keyword evidence="8" id="KW-1185">Reference proteome</keyword>
<feature type="compositionally biased region" description="Basic and acidic residues" evidence="4">
    <location>
        <begin position="89"/>
        <end position="110"/>
    </location>
</feature>
<reference evidence="6" key="1">
    <citation type="submission" date="2018-04" db="EMBL/GenBank/DDBJ databases">
        <authorList>
            <person name="Jy Z."/>
        </authorList>
    </citation>
    <scope>NUCLEOTIDE SEQUENCE</scope>
    <source>
        <strain evidence="7">AS13</strain>
        <strain evidence="6">LA18</strain>
    </source>
</reference>
<accession>A0AAW7MKT8</accession>
<dbReference type="PANTHER" id="PTHR35372:SF2">
    <property type="entry name" value="SF3 HELICASE DOMAIN-CONTAINING PROTEIN"/>
    <property type="match status" value="1"/>
</dbReference>
<dbReference type="GO" id="GO:0016787">
    <property type="term" value="F:hydrolase activity"/>
    <property type="evidence" value="ECO:0007669"/>
    <property type="project" value="UniProtKB-KW"/>
</dbReference>
<name>A0AAW7MKT8_9BURK</name>
<dbReference type="Pfam" id="PF08706">
    <property type="entry name" value="D5_N"/>
    <property type="match status" value="1"/>
</dbReference>
<evidence type="ECO:0000313" key="7">
    <source>
        <dbReference type="EMBL" id="MDN4578915.1"/>
    </source>
</evidence>
<keyword evidence="1" id="KW-0547">Nucleotide-binding</keyword>
<evidence type="ECO:0000313" key="6">
    <source>
        <dbReference type="EMBL" id="MDN4573378.1"/>
    </source>
</evidence>
<dbReference type="PANTHER" id="PTHR35372">
    <property type="entry name" value="ATP BINDING PROTEIN-RELATED"/>
    <property type="match status" value="1"/>
</dbReference>
<keyword evidence="3" id="KW-0067">ATP-binding</keyword>
<dbReference type="Pfam" id="PF19263">
    <property type="entry name" value="DUF5906"/>
    <property type="match status" value="1"/>
</dbReference>
<dbReference type="InterPro" id="IPR014015">
    <property type="entry name" value="Helicase_SF3_DNA-vir"/>
</dbReference>
<dbReference type="Proteomes" id="UP001172791">
    <property type="component" value="Unassembled WGS sequence"/>
</dbReference>
<dbReference type="AlphaFoldDB" id="A0AAW7MKT8"/>
<evidence type="ECO:0000256" key="2">
    <source>
        <dbReference type="ARBA" id="ARBA00022801"/>
    </source>
</evidence>
<proteinExistence type="predicted"/>
<dbReference type="InterPro" id="IPR045455">
    <property type="entry name" value="NrS-1_pol-like_helicase"/>
</dbReference>
<dbReference type="SUPFAM" id="SSF52540">
    <property type="entry name" value="P-loop containing nucleoside triphosphate hydrolases"/>
    <property type="match status" value="1"/>
</dbReference>
<keyword evidence="2" id="KW-0378">Hydrolase</keyword>
<evidence type="ECO:0000259" key="5">
    <source>
        <dbReference type="PROSITE" id="PS51206"/>
    </source>
</evidence>
<dbReference type="Pfam" id="PF13362">
    <property type="entry name" value="Toprim_3"/>
    <property type="match status" value="1"/>
</dbReference>
<dbReference type="EMBL" id="QAIC01000035">
    <property type="protein sequence ID" value="MDN4573378.1"/>
    <property type="molecule type" value="Genomic_DNA"/>
</dbReference>
<feature type="domain" description="SF3 helicase" evidence="5">
    <location>
        <begin position="507"/>
        <end position="668"/>
    </location>
</feature>
<dbReference type="RefSeq" id="WP_301234328.1">
    <property type="nucleotide sequence ID" value="NZ_QAIC01000035.1"/>
</dbReference>
<evidence type="ECO:0000313" key="8">
    <source>
        <dbReference type="Proteomes" id="UP001172788"/>
    </source>
</evidence>
<dbReference type="Gene3D" id="3.40.50.300">
    <property type="entry name" value="P-loop containing nucleotide triphosphate hydrolases"/>
    <property type="match status" value="1"/>
</dbReference>
<dbReference type="InterPro" id="IPR006171">
    <property type="entry name" value="TOPRIM_dom"/>
</dbReference>
<dbReference type="InterPro" id="IPR034154">
    <property type="entry name" value="TOPRIM_DnaG/twinkle"/>
</dbReference>
<feature type="region of interest" description="Disordered" evidence="4">
    <location>
        <begin position="75"/>
        <end position="110"/>
    </location>
</feature>
<evidence type="ECO:0000256" key="1">
    <source>
        <dbReference type="ARBA" id="ARBA00022741"/>
    </source>
</evidence>
<dbReference type="CDD" id="cd01029">
    <property type="entry name" value="TOPRIM_primases"/>
    <property type="match status" value="1"/>
</dbReference>
<dbReference type="NCBIfam" id="TIGR01613">
    <property type="entry name" value="primase_Cterm"/>
    <property type="match status" value="1"/>
</dbReference>
<organism evidence="6 9">
    <name type="scientific">Pandoraea cepalis</name>
    <dbReference type="NCBI Taxonomy" id="2508294"/>
    <lineage>
        <taxon>Bacteria</taxon>
        <taxon>Pseudomonadati</taxon>
        <taxon>Pseudomonadota</taxon>
        <taxon>Betaproteobacteria</taxon>
        <taxon>Burkholderiales</taxon>
        <taxon>Burkholderiaceae</taxon>
        <taxon>Pandoraea</taxon>
    </lineage>
</organism>
<dbReference type="InterPro" id="IPR051620">
    <property type="entry name" value="ORF904-like_C"/>
</dbReference>
<dbReference type="InterPro" id="IPR027417">
    <property type="entry name" value="P-loop_NTPase"/>
</dbReference>
<dbReference type="InterPro" id="IPR006500">
    <property type="entry name" value="Helicase_put_C_phage/plasmid"/>
</dbReference>
<dbReference type="InterPro" id="IPR014818">
    <property type="entry name" value="Phage/plasmid_primase_P4_C"/>
</dbReference>
<dbReference type="PROSITE" id="PS51206">
    <property type="entry name" value="SF3_HELICASE_1"/>
    <property type="match status" value="1"/>
</dbReference>